<feature type="region of interest" description="Disordered" evidence="7">
    <location>
        <begin position="255"/>
        <end position="282"/>
    </location>
</feature>
<feature type="compositionally biased region" description="Basic and acidic residues" evidence="7">
    <location>
        <begin position="267"/>
        <end position="282"/>
    </location>
</feature>
<evidence type="ECO:0000256" key="5">
    <source>
        <dbReference type="ARBA" id="ARBA00022642"/>
    </source>
</evidence>
<dbReference type="PANTHER" id="PTHR11098">
    <property type="entry name" value="NICOTINATE PHOSPHORIBOSYLTRANSFERASE"/>
    <property type="match status" value="1"/>
</dbReference>
<dbReference type="GO" id="GO:0005829">
    <property type="term" value="C:cytosol"/>
    <property type="evidence" value="ECO:0007669"/>
    <property type="project" value="TreeGrafter"/>
</dbReference>
<evidence type="ECO:0000256" key="4">
    <source>
        <dbReference type="ARBA" id="ARBA00022598"/>
    </source>
</evidence>
<keyword evidence="4" id="KW-0436">Ligase</keyword>
<evidence type="ECO:0000256" key="6">
    <source>
        <dbReference type="ARBA" id="ARBA00048668"/>
    </source>
</evidence>
<keyword evidence="3" id="KW-0597">Phosphoprotein</keyword>
<comment type="caution">
    <text evidence="9">The sequence shown here is derived from an EMBL/GenBank/DDBJ whole genome shotgun (WGS) entry which is preliminary data.</text>
</comment>
<sequence length="374" mass="43006">MHTLRRSRMDNLEFVGRLQSFSAIHETFSQCSKEIVEVFRSGVPNFCAVALSLIDCGYKPLGIRLDSGDLAYQSIEARKFFGIIGEAFCLPTFQKMTITASNDITEDTLDALNKQGHSIDAYGIGTHLVTCFKQPALGCVYKLVEINGQPRIKISADPTKVTIPGKKWGYRIYGKEGYALLDLLMAETDCPPKIGQRILCRHPFSEAKRAYVVPQRVEPLYKTYWSGKAEAKKRQVEEEMREWTQEQKEKMAAIQVKVEKEEEEEPLERRRGEASTSKEEQIEKLTQEWTAHLELGEDREAEVAIPQAEREPARRELGAERDPARRKAKEGEQQRAWKWRMSQEKVRRLEAAERAERDLKAAETRMGKIRERLR</sequence>
<evidence type="ECO:0000256" key="1">
    <source>
        <dbReference type="ARBA" id="ARBA00004952"/>
    </source>
</evidence>
<dbReference type="InterPro" id="IPR041619">
    <property type="entry name" value="NAPRTase_C"/>
</dbReference>
<dbReference type="GO" id="GO:0004516">
    <property type="term" value="F:nicotinate phosphoribosyltransferase activity"/>
    <property type="evidence" value="ECO:0007669"/>
    <property type="project" value="UniProtKB-EC"/>
</dbReference>
<name>A0A388JPR9_CHABU</name>
<dbReference type="InterPro" id="IPR007229">
    <property type="entry name" value="Nic_PRibTrfase-Fam"/>
</dbReference>
<evidence type="ECO:0000313" key="9">
    <source>
        <dbReference type="EMBL" id="GBG59773.1"/>
    </source>
</evidence>
<evidence type="ECO:0000256" key="3">
    <source>
        <dbReference type="ARBA" id="ARBA00022553"/>
    </source>
</evidence>
<dbReference type="Gene3D" id="3.20.140.10">
    <property type="entry name" value="nicotinate phosphoribosyltransferase"/>
    <property type="match status" value="1"/>
</dbReference>
<evidence type="ECO:0000313" key="10">
    <source>
        <dbReference type="Proteomes" id="UP000265515"/>
    </source>
</evidence>
<dbReference type="STRING" id="69332.A0A388JPR9"/>
<protein>
    <recommendedName>
        <fullName evidence="2">nicotinate phosphoribosyltransferase</fullName>
        <ecNumber evidence="2">6.3.4.21</ecNumber>
    </recommendedName>
</protein>
<comment type="catalytic activity">
    <reaction evidence="6">
        <text>5-phospho-alpha-D-ribose 1-diphosphate + nicotinate + ATP + H2O = nicotinate beta-D-ribonucleotide + ADP + phosphate + diphosphate</text>
        <dbReference type="Rhea" id="RHEA:36163"/>
        <dbReference type="ChEBI" id="CHEBI:15377"/>
        <dbReference type="ChEBI" id="CHEBI:30616"/>
        <dbReference type="ChEBI" id="CHEBI:32544"/>
        <dbReference type="ChEBI" id="CHEBI:33019"/>
        <dbReference type="ChEBI" id="CHEBI:43474"/>
        <dbReference type="ChEBI" id="CHEBI:57502"/>
        <dbReference type="ChEBI" id="CHEBI:58017"/>
        <dbReference type="ChEBI" id="CHEBI:456216"/>
        <dbReference type="EC" id="6.3.4.21"/>
    </reaction>
</comment>
<dbReference type="Gramene" id="GBG59773">
    <property type="protein sequence ID" value="GBG59773"/>
    <property type="gene ID" value="CBR_g54876"/>
</dbReference>
<dbReference type="SUPFAM" id="SSF51690">
    <property type="entry name" value="Nicotinate/Quinolinate PRTase C-terminal domain-like"/>
    <property type="match status" value="1"/>
</dbReference>
<dbReference type="InterPro" id="IPR036068">
    <property type="entry name" value="Nicotinate_pribotase-like_C"/>
</dbReference>
<dbReference type="AlphaFoldDB" id="A0A388JPR9"/>
<dbReference type="EC" id="6.3.4.21" evidence="2"/>
<evidence type="ECO:0000256" key="2">
    <source>
        <dbReference type="ARBA" id="ARBA00013236"/>
    </source>
</evidence>
<feature type="region of interest" description="Disordered" evidence="7">
    <location>
        <begin position="295"/>
        <end position="374"/>
    </location>
</feature>
<comment type="pathway">
    <text evidence="1">Cofactor biosynthesis; NAD(+) biosynthesis; nicotinate D-ribonucleotide from nicotinate: step 1/1.</text>
</comment>
<dbReference type="Gene3D" id="3.20.20.70">
    <property type="entry name" value="Aldolase class I"/>
    <property type="match status" value="1"/>
</dbReference>
<dbReference type="OrthoDB" id="193380at2759"/>
<dbReference type="UniPathway" id="UPA00253">
    <property type="reaction ID" value="UER00457"/>
</dbReference>
<evidence type="ECO:0000256" key="7">
    <source>
        <dbReference type="SAM" id="MobiDB-lite"/>
    </source>
</evidence>
<dbReference type="EMBL" id="BFEA01000006">
    <property type="protein sequence ID" value="GBG59773.1"/>
    <property type="molecule type" value="Genomic_DNA"/>
</dbReference>
<gene>
    <name evidence="9" type="ORF">CBR_g54876</name>
</gene>
<dbReference type="InterPro" id="IPR013785">
    <property type="entry name" value="Aldolase_TIM"/>
</dbReference>
<dbReference type="Proteomes" id="UP000265515">
    <property type="component" value="Unassembled WGS sequence"/>
</dbReference>
<organism evidence="9 10">
    <name type="scientific">Chara braunii</name>
    <name type="common">Braun's stonewort</name>
    <dbReference type="NCBI Taxonomy" id="69332"/>
    <lineage>
        <taxon>Eukaryota</taxon>
        <taxon>Viridiplantae</taxon>
        <taxon>Streptophyta</taxon>
        <taxon>Charophyceae</taxon>
        <taxon>Charales</taxon>
        <taxon>Characeae</taxon>
        <taxon>Chara</taxon>
    </lineage>
</organism>
<evidence type="ECO:0000259" key="8">
    <source>
        <dbReference type="Pfam" id="PF17956"/>
    </source>
</evidence>
<accession>A0A388JPR9</accession>
<proteinExistence type="predicted"/>
<keyword evidence="10" id="KW-1185">Reference proteome</keyword>
<feature type="domain" description="Nicotinate phosphoribosyltransferase C-terminal" evidence="8">
    <location>
        <begin position="167"/>
        <end position="251"/>
    </location>
</feature>
<dbReference type="PANTHER" id="PTHR11098:SF1">
    <property type="entry name" value="NICOTINATE PHOSPHORIBOSYLTRANSFERASE"/>
    <property type="match status" value="1"/>
</dbReference>
<dbReference type="GO" id="GO:0034355">
    <property type="term" value="P:NAD+ biosynthetic process via the salvage pathway"/>
    <property type="evidence" value="ECO:0007669"/>
    <property type="project" value="TreeGrafter"/>
</dbReference>
<reference evidence="9 10" key="1">
    <citation type="journal article" date="2018" name="Cell">
        <title>The Chara Genome: Secondary Complexity and Implications for Plant Terrestrialization.</title>
        <authorList>
            <person name="Nishiyama T."/>
            <person name="Sakayama H."/>
            <person name="Vries J.D."/>
            <person name="Buschmann H."/>
            <person name="Saint-Marcoux D."/>
            <person name="Ullrich K.K."/>
            <person name="Haas F.B."/>
            <person name="Vanderstraeten L."/>
            <person name="Becker D."/>
            <person name="Lang D."/>
            <person name="Vosolsobe S."/>
            <person name="Rombauts S."/>
            <person name="Wilhelmsson P.K.I."/>
            <person name="Janitza P."/>
            <person name="Kern R."/>
            <person name="Heyl A."/>
            <person name="Rumpler F."/>
            <person name="Villalobos L.I.A.C."/>
            <person name="Clay J.M."/>
            <person name="Skokan R."/>
            <person name="Toyoda A."/>
            <person name="Suzuki Y."/>
            <person name="Kagoshima H."/>
            <person name="Schijlen E."/>
            <person name="Tajeshwar N."/>
            <person name="Catarino B."/>
            <person name="Hetherington A.J."/>
            <person name="Saltykova A."/>
            <person name="Bonnot C."/>
            <person name="Breuninger H."/>
            <person name="Symeonidi A."/>
            <person name="Radhakrishnan G.V."/>
            <person name="Van Nieuwerburgh F."/>
            <person name="Deforce D."/>
            <person name="Chang C."/>
            <person name="Karol K.G."/>
            <person name="Hedrich R."/>
            <person name="Ulvskov P."/>
            <person name="Glockner G."/>
            <person name="Delwiche C.F."/>
            <person name="Petrasek J."/>
            <person name="Van de Peer Y."/>
            <person name="Friml J."/>
            <person name="Beilby M."/>
            <person name="Dolan L."/>
            <person name="Kohara Y."/>
            <person name="Sugano S."/>
            <person name="Fujiyama A."/>
            <person name="Delaux P.-M."/>
            <person name="Quint M."/>
            <person name="TheiBen G."/>
            <person name="Hagemann M."/>
            <person name="Harholt J."/>
            <person name="Dunand C."/>
            <person name="Zachgo S."/>
            <person name="Langdale J."/>
            <person name="Maumus F."/>
            <person name="Straeten D.V.D."/>
            <person name="Gould S.B."/>
            <person name="Rensing S.A."/>
        </authorList>
    </citation>
    <scope>NUCLEOTIDE SEQUENCE [LARGE SCALE GENOMIC DNA]</scope>
    <source>
        <strain evidence="9 10">S276</strain>
    </source>
</reference>
<dbReference type="Pfam" id="PF17956">
    <property type="entry name" value="NAPRTase_C"/>
    <property type="match status" value="1"/>
</dbReference>
<keyword evidence="5" id="KW-0662">Pyridine nucleotide biosynthesis</keyword>